<comment type="caution">
    <text evidence="2">The sequence shown here is derived from an EMBL/GenBank/DDBJ whole genome shotgun (WGS) entry which is preliminary data.</text>
</comment>
<sequence length="241" mass="27173">MKIRSILSAVLILSSSCLWAQENQNDESKANKPLSLGVGIDFLPLLSNNPCVLISFDATLQELIGIGVGAGPLFGAEVWSSHIDDASNTAAPHLYMMGQILNSEYIDFEYGYRAYGEAKIYILPGNHKPYFATGYSITESNFSTDYVLRISDGNQRYYRNVSEDYKVKTNMYYAKIGYRFVFAQKRAFLEPSLSYRYVIKEATPEINSYDGEVVTNESLIWNFDDFPAPLGIDFKVGLFLF</sequence>
<protein>
    <recommendedName>
        <fullName evidence="4">Outer membrane protein beta-barrel domain-containing protein</fullName>
    </recommendedName>
</protein>
<dbReference type="RefSeq" id="WP_264136674.1">
    <property type="nucleotide sequence ID" value="NZ_JAOYOD010000001.1"/>
</dbReference>
<evidence type="ECO:0000313" key="3">
    <source>
        <dbReference type="Proteomes" id="UP001300692"/>
    </source>
</evidence>
<name>A0ABT3CQN9_9BACT</name>
<feature type="chain" id="PRO_5045721203" description="Outer membrane protein beta-barrel domain-containing protein" evidence="1">
    <location>
        <begin position="21"/>
        <end position="241"/>
    </location>
</feature>
<reference evidence="2 3" key="1">
    <citation type="submission" date="2022-10" db="EMBL/GenBank/DDBJ databases">
        <title>Comparative genomics and taxonomic characterization of three novel marine species of genus Reichenbachiella exhibiting antioxidant and polysaccharide degradation activities.</title>
        <authorList>
            <person name="Muhammad N."/>
            <person name="Lee Y.-J."/>
            <person name="Ko J."/>
            <person name="Kim S.-G."/>
        </authorList>
    </citation>
    <scope>NUCLEOTIDE SEQUENCE [LARGE SCALE GENOMIC DNA]</scope>
    <source>
        <strain evidence="2 3">ABR2-5</strain>
    </source>
</reference>
<evidence type="ECO:0000313" key="2">
    <source>
        <dbReference type="EMBL" id="MCV9385891.1"/>
    </source>
</evidence>
<dbReference type="PROSITE" id="PS51257">
    <property type="entry name" value="PROKAR_LIPOPROTEIN"/>
    <property type="match status" value="1"/>
</dbReference>
<dbReference type="EMBL" id="JAOYOD010000001">
    <property type="protein sequence ID" value="MCV9385891.1"/>
    <property type="molecule type" value="Genomic_DNA"/>
</dbReference>
<organism evidence="2 3">
    <name type="scientific">Reichenbachiella ulvae</name>
    <dbReference type="NCBI Taxonomy" id="2980104"/>
    <lineage>
        <taxon>Bacteria</taxon>
        <taxon>Pseudomonadati</taxon>
        <taxon>Bacteroidota</taxon>
        <taxon>Cytophagia</taxon>
        <taxon>Cytophagales</taxon>
        <taxon>Reichenbachiellaceae</taxon>
        <taxon>Reichenbachiella</taxon>
    </lineage>
</organism>
<proteinExistence type="predicted"/>
<feature type="signal peptide" evidence="1">
    <location>
        <begin position="1"/>
        <end position="20"/>
    </location>
</feature>
<keyword evidence="1" id="KW-0732">Signal</keyword>
<accession>A0ABT3CQN9</accession>
<dbReference type="Proteomes" id="UP001300692">
    <property type="component" value="Unassembled WGS sequence"/>
</dbReference>
<keyword evidence="3" id="KW-1185">Reference proteome</keyword>
<evidence type="ECO:0000256" key="1">
    <source>
        <dbReference type="SAM" id="SignalP"/>
    </source>
</evidence>
<evidence type="ECO:0008006" key="4">
    <source>
        <dbReference type="Google" id="ProtNLM"/>
    </source>
</evidence>
<gene>
    <name evidence="2" type="ORF">N7U62_04415</name>
</gene>